<dbReference type="Pfam" id="PF13817">
    <property type="entry name" value="DDE_Tnp_IS66_C"/>
    <property type="match status" value="1"/>
</dbReference>
<evidence type="ECO:0000259" key="2">
    <source>
        <dbReference type="Pfam" id="PF13817"/>
    </source>
</evidence>
<gene>
    <name evidence="3" type="ORF">LVJ94_17320</name>
</gene>
<dbReference type="InterPro" id="IPR052344">
    <property type="entry name" value="Transposase-related"/>
</dbReference>
<accession>A0ABZ2LIJ4</accession>
<proteinExistence type="predicted"/>
<dbReference type="NCBIfam" id="NF033517">
    <property type="entry name" value="transpos_IS66"/>
    <property type="match status" value="1"/>
</dbReference>
<name>A0ABZ2LIJ4_9BACT</name>
<evidence type="ECO:0000259" key="1">
    <source>
        <dbReference type="Pfam" id="PF03050"/>
    </source>
</evidence>
<dbReference type="InterPro" id="IPR004291">
    <property type="entry name" value="Transposase_IS66_central"/>
</dbReference>
<evidence type="ECO:0000313" key="4">
    <source>
        <dbReference type="Proteomes" id="UP001374803"/>
    </source>
</evidence>
<organism evidence="3 4">
    <name type="scientific">Pendulispora rubella</name>
    <dbReference type="NCBI Taxonomy" id="2741070"/>
    <lineage>
        <taxon>Bacteria</taxon>
        <taxon>Pseudomonadati</taxon>
        <taxon>Myxococcota</taxon>
        <taxon>Myxococcia</taxon>
        <taxon>Myxococcales</taxon>
        <taxon>Sorangiineae</taxon>
        <taxon>Pendulisporaceae</taxon>
        <taxon>Pendulispora</taxon>
    </lineage>
</organism>
<dbReference type="Proteomes" id="UP001374803">
    <property type="component" value="Chromosome"/>
</dbReference>
<dbReference type="RefSeq" id="WP_394838651.1">
    <property type="nucleotide sequence ID" value="NZ_CP089929.1"/>
</dbReference>
<dbReference type="PANTHER" id="PTHR33678:SF1">
    <property type="entry name" value="BLL1576 PROTEIN"/>
    <property type="match status" value="1"/>
</dbReference>
<dbReference type="PANTHER" id="PTHR33678">
    <property type="entry name" value="BLL1576 PROTEIN"/>
    <property type="match status" value="1"/>
</dbReference>
<evidence type="ECO:0000313" key="3">
    <source>
        <dbReference type="EMBL" id="WXB08981.1"/>
    </source>
</evidence>
<feature type="domain" description="Transposase IS66 central" evidence="1">
    <location>
        <begin position="1"/>
        <end position="252"/>
    </location>
</feature>
<reference evidence="3" key="1">
    <citation type="submission" date="2021-12" db="EMBL/GenBank/DDBJ databases">
        <title>Discovery of the Pendulisporaceae a myxobacterial family with distinct sporulation behavior and unique specialized metabolism.</title>
        <authorList>
            <person name="Garcia R."/>
            <person name="Popoff A."/>
            <person name="Bader C.D."/>
            <person name="Loehr J."/>
            <person name="Walesch S."/>
            <person name="Walt C."/>
            <person name="Boldt J."/>
            <person name="Bunk B."/>
            <person name="Haeckl F.J.F.P.J."/>
            <person name="Gunesch A.P."/>
            <person name="Birkelbach J."/>
            <person name="Nuebel U."/>
            <person name="Pietschmann T."/>
            <person name="Bach T."/>
            <person name="Mueller R."/>
        </authorList>
    </citation>
    <scope>NUCLEOTIDE SEQUENCE</scope>
    <source>
        <strain evidence="3">MSr11367</strain>
    </source>
</reference>
<keyword evidence="4" id="KW-1185">Reference proteome</keyword>
<protein>
    <submittedName>
        <fullName evidence="3">IS66 family transposase</fullName>
    </submittedName>
</protein>
<dbReference type="Pfam" id="PF03050">
    <property type="entry name" value="DDE_Tnp_IS66"/>
    <property type="match status" value="1"/>
</dbReference>
<sequence>MSRWNEDVGMTLGPIVEAALREAMSTAFCLATDATGIAIQPGRRNGGPRRPCDKGHFFVILADRDHVFFEYQRKHNSDAVGSMFYGFSGYIQADAHCVYDALFRGEFRSSDDDEPPKEVGCAAHARRKFHEAAAAKDPVAREALFRLRMLFENEEAWRRLPPEKRKLLRLQKSKPLLDDFFSWGEEQYALVKDQRGLLRTALGYALRHREALCRFLEDGRLRMENNASERALRTIALGRANWLFCGSDDHAQAMANIFSLLASCKLHGLDPEQYLTDMIRVFAHWPRDRYLELAPKYWTATRGRLNADQLARPVGFLTVPPPAAE</sequence>
<feature type="domain" description="Transposase IS66 C-terminal" evidence="2">
    <location>
        <begin position="259"/>
        <end position="295"/>
    </location>
</feature>
<dbReference type="InterPro" id="IPR039552">
    <property type="entry name" value="IS66_C"/>
</dbReference>
<dbReference type="EMBL" id="CP089983">
    <property type="protein sequence ID" value="WXB08981.1"/>
    <property type="molecule type" value="Genomic_DNA"/>
</dbReference>